<feature type="compositionally biased region" description="Polar residues" evidence="1">
    <location>
        <begin position="18"/>
        <end position="28"/>
    </location>
</feature>
<dbReference type="EMBL" id="JASTZU010000063">
    <property type="protein sequence ID" value="MDL4843247.1"/>
    <property type="molecule type" value="Genomic_DNA"/>
</dbReference>
<organism evidence="2 3">
    <name type="scientific">Aquibacillus rhizosphaerae</name>
    <dbReference type="NCBI Taxonomy" id="3051431"/>
    <lineage>
        <taxon>Bacteria</taxon>
        <taxon>Bacillati</taxon>
        <taxon>Bacillota</taxon>
        <taxon>Bacilli</taxon>
        <taxon>Bacillales</taxon>
        <taxon>Bacillaceae</taxon>
        <taxon>Aquibacillus</taxon>
    </lineage>
</organism>
<evidence type="ECO:0000256" key="1">
    <source>
        <dbReference type="SAM" id="MobiDB-lite"/>
    </source>
</evidence>
<dbReference type="RefSeq" id="WP_285934544.1">
    <property type="nucleotide sequence ID" value="NZ_JASTZU010000063.1"/>
</dbReference>
<comment type="caution">
    <text evidence="2">The sequence shown here is derived from an EMBL/GenBank/DDBJ whole genome shotgun (WGS) entry which is preliminary data.</text>
</comment>
<reference evidence="2 3" key="1">
    <citation type="submission" date="2023-06" db="EMBL/GenBank/DDBJ databases">
        <title>Aquibacillus rhizosphaerae LR5S19.</title>
        <authorList>
            <person name="Sun J.-Q."/>
        </authorList>
    </citation>
    <scope>NUCLEOTIDE SEQUENCE [LARGE SCALE GENOMIC DNA]</scope>
    <source>
        <strain evidence="2 3">LR5S19</strain>
    </source>
</reference>
<accession>A0ABT7LDB1</accession>
<proteinExistence type="predicted"/>
<evidence type="ECO:0000313" key="2">
    <source>
        <dbReference type="EMBL" id="MDL4843247.1"/>
    </source>
</evidence>
<evidence type="ECO:0008006" key="4">
    <source>
        <dbReference type="Google" id="ProtNLM"/>
    </source>
</evidence>
<evidence type="ECO:0000313" key="3">
    <source>
        <dbReference type="Proteomes" id="UP001235343"/>
    </source>
</evidence>
<gene>
    <name evidence="2" type="ORF">QQS35_22690</name>
</gene>
<keyword evidence="3" id="KW-1185">Reference proteome</keyword>
<sequence>MAKKEKLNEEAILNNNLDASTLKMNNDITKQHQEPKQDKLDTLKNTER</sequence>
<feature type="region of interest" description="Disordered" evidence="1">
    <location>
        <begin position="18"/>
        <end position="48"/>
    </location>
</feature>
<name>A0ABT7LDB1_9BACI</name>
<dbReference type="Proteomes" id="UP001235343">
    <property type="component" value="Unassembled WGS sequence"/>
</dbReference>
<feature type="compositionally biased region" description="Basic and acidic residues" evidence="1">
    <location>
        <begin position="29"/>
        <end position="48"/>
    </location>
</feature>
<protein>
    <recommendedName>
        <fullName evidence="4">Multidrug transporter</fullName>
    </recommendedName>
</protein>